<sequence length="334" mass="38162">MDMMHSAKRVAVEFLQKFGTVLGFFALIFLGILFYLFGYFHSPVPEDAKDELVWYAQIALDLGRLILISAILGAFVRFLHTFKAIREVVTDVFYGDDILRRRKDIDQIWAKLSKHIFIPDFSNENGLSDDLQDRIVEQLKEGMKHNKTFYVRSSDRTITVKWADADNNIIDIVDSSVEEYVPFEKGGKITWEHVFSAGDGAKNDDYSPDFSVIIDGNTVVPEKKQDEAGTTLTYACAMEGRDLYKVTKRSTRKWDIQADPLIVFISKHIVESLRLEINCLDDDIRPFFEEHHLTDKFFVQPNEAGEQRPSDYVTRCTAPILPGDGFTIGLIKVA</sequence>
<accession>A0ABV7TCC9</accession>
<comment type="caution">
    <text evidence="2">The sequence shown here is derived from an EMBL/GenBank/DDBJ whole genome shotgun (WGS) entry which is preliminary data.</text>
</comment>
<organism evidence="2 3">
    <name type="scientific">Lutimaribacter marinistellae</name>
    <dbReference type="NCBI Taxonomy" id="1820329"/>
    <lineage>
        <taxon>Bacteria</taxon>
        <taxon>Pseudomonadati</taxon>
        <taxon>Pseudomonadota</taxon>
        <taxon>Alphaproteobacteria</taxon>
        <taxon>Rhodobacterales</taxon>
        <taxon>Roseobacteraceae</taxon>
        <taxon>Lutimaribacter</taxon>
    </lineage>
</organism>
<evidence type="ECO:0000256" key="1">
    <source>
        <dbReference type="SAM" id="Phobius"/>
    </source>
</evidence>
<keyword evidence="3" id="KW-1185">Reference proteome</keyword>
<dbReference type="Proteomes" id="UP001595629">
    <property type="component" value="Unassembled WGS sequence"/>
</dbReference>
<keyword evidence="1" id="KW-0472">Membrane</keyword>
<reference evidence="3" key="1">
    <citation type="journal article" date="2019" name="Int. J. Syst. Evol. Microbiol.">
        <title>The Global Catalogue of Microorganisms (GCM) 10K type strain sequencing project: providing services to taxonomists for standard genome sequencing and annotation.</title>
        <authorList>
            <consortium name="The Broad Institute Genomics Platform"/>
            <consortium name="The Broad Institute Genome Sequencing Center for Infectious Disease"/>
            <person name="Wu L."/>
            <person name="Ma J."/>
        </authorList>
    </citation>
    <scope>NUCLEOTIDE SEQUENCE [LARGE SCALE GENOMIC DNA]</scope>
    <source>
        <strain evidence="3">KCTC 42911</strain>
    </source>
</reference>
<gene>
    <name evidence="2" type="ORF">ACFORG_05590</name>
</gene>
<feature type="transmembrane region" description="Helical" evidence="1">
    <location>
        <begin position="21"/>
        <end position="40"/>
    </location>
</feature>
<keyword evidence="1" id="KW-1133">Transmembrane helix</keyword>
<dbReference type="RefSeq" id="WP_386734399.1">
    <property type="nucleotide sequence ID" value="NZ_JBHRXI010000004.1"/>
</dbReference>
<name>A0ABV7TCC9_9RHOB</name>
<proteinExistence type="predicted"/>
<evidence type="ECO:0000313" key="3">
    <source>
        <dbReference type="Proteomes" id="UP001595629"/>
    </source>
</evidence>
<dbReference type="EMBL" id="JBHRXI010000004">
    <property type="protein sequence ID" value="MFC3613227.1"/>
    <property type="molecule type" value="Genomic_DNA"/>
</dbReference>
<feature type="transmembrane region" description="Helical" evidence="1">
    <location>
        <begin position="52"/>
        <end position="76"/>
    </location>
</feature>
<protein>
    <submittedName>
        <fullName evidence="2">Uncharacterized protein</fullName>
    </submittedName>
</protein>
<evidence type="ECO:0000313" key="2">
    <source>
        <dbReference type="EMBL" id="MFC3613227.1"/>
    </source>
</evidence>
<keyword evidence="1" id="KW-0812">Transmembrane</keyword>